<dbReference type="PANTHER" id="PTHR30126:SF97">
    <property type="entry name" value="HTH-TYPE TRANSCRIPTIONAL REGULATOR ABGR"/>
    <property type="match status" value="1"/>
</dbReference>
<dbReference type="InterPro" id="IPR036390">
    <property type="entry name" value="WH_DNA-bd_sf"/>
</dbReference>
<dbReference type="CDD" id="cd05466">
    <property type="entry name" value="PBP2_LTTR_substrate"/>
    <property type="match status" value="1"/>
</dbReference>
<dbReference type="Pfam" id="PF00126">
    <property type="entry name" value="HTH_1"/>
    <property type="match status" value="1"/>
</dbReference>
<dbReference type="Proteomes" id="UP000051751">
    <property type="component" value="Unassembled WGS sequence"/>
</dbReference>
<dbReference type="PATRIC" id="fig|81857.3.peg.356"/>
<dbReference type="GO" id="GO:0003700">
    <property type="term" value="F:DNA-binding transcription factor activity"/>
    <property type="evidence" value="ECO:0007669"/>
    <property type="project" value="InterPro"/>
</dbReference>
<dbReference type="PROSITE" id="PS50931">
    <property type="entry name" value="HTH_LYSR"/>
    <property type="match status" value="1"/>
</dbReference>
<accession>A0A0R2FP69</accession>
<dbReference type="EMBL" id="JQAT01000001">
    <property type="protein sequence ID" value="KRN29467.1"/>
    <property type="molecule type" value="Genomic_DNA"/>
</dbReference>
<dbReference type="Gene3D" id="1.10.10.10">
    <property type="entry name" value="Winged helix-like DNA-binding domain superfamily/Winged helix DNA-binding domain"/>
    <property type="match status" value="1"/>
</dbReference>
<comment type="similarity">
    <text evidence="1">Belongs to the LysR transcriptional regulatory family.</text>
</comment>
<dbReference type="Pfam" id="PF03466">
    <property type="entry name" value="LysR_substrate"/>
    <property type="match status" value="1"/>
</dbReference>
<organism evidence="6 7">
    <name type="scientific">Lactobacillus selangorensis</name>
    <dbReference type="NCBI Taxonomy" id="81857"/>
    <lineage>
        <taxon>Bacteria</taxon>
        <taxon>Bacillati</taxon>
        <taxon>Bacillota</taxon>
        <taxon>Bacilli</taxon>
        <taxon>Lactobacillales</taxon>
        <taxon>Lactobacillaceae</taxon>
        <taxon>Lactobacillus</taxon>
    </lineage>
</organism>
<comment type="caution">
    <text evidence="6">The sequence shown here is derived from an EMBL/GenBank/DDBJ whole genome shotgun (WGS) entry which is preliminary data.</text>
</comment>
<dbReference type="GO" id="GO:0000976">
    <property type="term" value="F:transcription cis-regulatory region binding"/>
    <property type="evidence" value="ECO:0007669"/>
    <property type="project" value="TreeGrafter"/>
</dbReference>
<dbReference type="Gene3D" id="3.40.190.290">
    <property type="match status" value="1"/>
</dbReference>
<dbReference type="SUPFAM" id="SSF46785">
    <property type="entry name" value="Winged helix' DNA-binding domain"/>
    <property type="match status" value="1"/>
</dbReference>
<name>A0A0R2FP69_9LACO</name>
<reference evidence="6 7" key="1">
    <citation type="journal article" date="2015" name="Genome Announc.">
        <title>Expanding the biotechnology potential of lactobacilli through comparative genomics of 213 strains and associated genera.</title>
        <authorList>
            <person name="Sun Z."/>
            <person name="Harris H.M."/>
            <person name="McCann A."/>
            <person name="Guo C."/>
            <person name="Argimon S."/>
            <person name="Zhang W."/>
            <person name="Yang X."/>
            <person name="Jeffery I.B."/>
            <person name="Cooney J.C."/>
            <person name="Kagawa T.F."/>
            <person name="Liu W."/>
            <person name="Song Y."/>
            <person name="Salvetti E."/>
            <person name="Wrobel A."/>
            <person name="Rasinkangas P."/>
            <person name="Parkhill J."/>
            <person name="Rea M.C."/>
            <person name="O'Sullivan O."/>
            <person name="Ritari J."/>
            <person name="Douillard F.P."/>
            <person name="Paul Ross R."/>
            <person name="Yang R."/>
            <person name="Briner A.E."/>
            <person name="Felis G.E."/>
            <person name="de Vos W.M."/>
            <person name="Barrangou R."/>
            <person name="Klaenhammer T.R."/>
            <person name="Caufield P.W."/>
            <person name="Cui Y."/>
            <person name="Zhang H."/>
            <person name="O'Toole P.W."/>
        </authorList>
    </citation>
    <scope>NUCLEOTIDE SEQUENCE [LARGE SCALE GENOMIC DNA]</scope>
    <source>
        <strain evidence="6 7">ATCC BAA-66</strain>
    </source>
</reference>
<dbReference type="PANTHER" id="PTHR30126">
    <property type="entry name" value="HTH-TYPE TRANSCRIPTIONAL REGULATOR"/>
    <property type="match status" value="1"/>
</dbReference>
<evidence type="ECO:0000259" key="5">
    <source>
        <dbReference type="PROSITE" id="PS50931"/>
    </source>
</evidence>
<evidence type="ECO:0000256" key="1">
    <source>
        <dbReference type="ARBA" id="ARBA00009437"/>
    </source>
</evidence>
<dbReference type="InterPro" id="IPR036388">
    <property type="entry name" value="WH-like_DNA-bd_sf"/>
</dbReference>
<gene>
    <name evidence="6" type="ORF">IV38_GL000351</name>
</gene>
<dbReference type="InterPro" id="IPR000847">
    <property type="entry name" value="LysR_HTH_N"/>
</dbReference>
<evidence type="ECO:0000256" key="3">
    <source>
        <dbReference type="ARBA" id="ARBA00023125"/>
    </source>
</evidence>
<feature type="domain" description="HTH lysR-type" evidence="5">
    <location>
        <begin position="19"/>
        <end position="76"/>
    </location>
</feature>
<evidence type="ECO:0000256" key="2">
    <source>
        <dbReference type="ARBA" id="ARBA00023015"/>
    </source>
</evidence>
<protein>
    <submittedName>
        <fullName evidence="6">Transcription regulator</fullName>
    </submittedName>
</protein>
<evidence type="ECO:0000256" key="4">
    <source>
        <dbReference type="ARBA" id="ARBA00023163"/>
    </source>
</evidence>
<dbReference type="InterPro" id="IPR005119">
    <property type="entry name" value="LysR_subst-bd"/>
</dbReference>
<keyword evidence="2" id="KW-0805">Transcription regulation</keyword>
<dbReference type="AlphaFoldDB" id="A0A0R2FP69"/>
<keyword evidence="3" id="KW-0238">DNA-binding</keyword>
<dbReference type="PRINTS" id="PR00039">
    <property type="entry name" value="HTHLYSR"/>
</dbReference>
<evidence type="ECO:0000313" key="7">
    <source>
        <dbReference type="Proteomes" id="UP000051751"/>
    </source>
</evidence>
<dbReference type="SUPFAM" id="SSF53850">
    <property type="entry name" value="Periplasmic binding protein-like II"/>
    <property type="match status" value="1"/>
</dbReference>
<sequence>MARKRKEEPFLKTKQESIFSSKTLTYFLQLAETMNYTQAAQLLGITQPALTQQIKKLERVVGAPLFYSVGKKLHLSDAGKTMLTTTHSIYDLLNHATDEIQKSTSATSGKISIGLLSSIESSVLEDFIIAYFKENPHVEISLHLLTRKEIWDRLENNHIDLAVMYLPDDSIKNWKPYATKKIIDEQLLFLHHNEKLAHRKRIAYKDTLDKPWVTYPNDYYLAEMIHETYKNHLMDQPQSVAQFTSPYQIAKFANVTDVNTALPMSFYNAHTNEIDLYALPFEPAINFKMSFVFRRDKNHIPRIEHFLTAFDQFLADDDYVSRLQQLNQH</sequence>
<evidence type="ECO:0000313" key="6">
    <source>
        <dbReference type="EMBL" id="KRN29467.1"/>
    </source>
</evidence>
<keyword evidence="4" id="KW-0804">Transcription</keyword>
<proteinExistence type="inferred from homology"/>